<dbReference type="EMBL" id="CM043020">
    <property type="protein sequence ID" value="KAI4458999.1"/>
    <property type="molecule type" value="Genomic_DNA"/>
</dbReference>
<gene>
    <name evidence="1" type="ORF">MML48_6g00012795</name>
</gene>
<organism evidence="1 2">
    <name type="scientific">Holotrichia oblita</name>
    <name type="common">Chafer beetle</name>
    <dbReference type="NCBI Taxonomy" id="644536"/>
    <lineage>
        <taxon>Eukaryota</taxon>
        <taxon>Metazoa</taxon>
        <taxon>Ecdysozoa</taxon>
        <taxon>Arthropoda</taxon>
        <taxon>Hexapoda</taxon>
        <taxon>Insecta</taxon>
        <taxon>Pterygota</taxon>
        <taxon>Neoptera</taxon>
        <taxon>Endopterygota</taxon>
        <taxon>Coleoptera</taxon>
        <taxon>Polyphaga</taxon>
        <taxon>Scarabaeiformia</taxon>
        <taxon>Scarabaeidae</taxon>
        <taxon>Melolonthinae</taxon>
        <taxon>Holotrichia</taxon>
    </lineage>
</organism>
<name>A0ACB9SWQ4_HOLOL</name>
<proteinExistence type="predicted"/>
<keyword evidence="2" id="KW-1185">Reference proteome</keyword>
<protein>
    <submittedName>
        <fullName evidence="1">Zinc finger protein</fullName>
    </submittedName>
</protein>
<evidence type="ECO:0000313" key="1">
    <source>
        <dbReference type="EMBL" id="KAI4458999.1"/>
    </source>
</evidence>
<dbReference type="Proteomes" id="UP001056778">
    <property type="component" value="Chromosome 6"/>
</dbReference>
<evidence type="ECO:0000313" key="2">
    <source>
        <dbReference type="Proteomes" id="UP001056778"/>
    </source>
</evidence>
<reference evidence="1" key="1">
    <citation type="submission" date="2022-04" db="EMBL/GenBank/DDBJ databases">
        <title>Chromosome-scale genome assembly of Holotrichia oblita Faldermann.</title>
        <authorList>
            <person name="Rongchong L."/>
        </authorList>
    </citation>
    <scope>NUCLEOTIDE SEQUENCE</scope>
    <source>
        <strain evidence="1">81SQS9</strain>
    </source>
</reference>
<accession>A0ACB9SWQ4</accession>
<sequence>MRSVFSKLDQTEILEPEVIYLSDVLKRITTIPVEEADGFPQLLCLNCIILIHAAYKFQIQFDNSYALIQEYLASVKKGAQDIHNVESDDDDDLVFMSSSETFNSSRKHQNHSIHEVDQNRTLSKRKSNYKGSRRLRKVNQGKLSEGTAESEINLEKNNQEVVKSFPCPVCTKEFPALELREHARLHKALKKYLSIPDNKKVKSNVRFYADNVKDNAFVSIHNQKEKMHKCVMCNKEFSALDLRLHLNTHRNQKEYKCDQCERIFRKMNHLNTHRVKHLKEFPFKCEQCGKGFVIKTNYECHMLTHNANQELPYECSQCLRRFYNPEHLNRHMVLHTENISYSVKYKVCKCYHCLKTFKDRDELKSHQCVPIQETRKIKYPCKDCGKVFKNSAALYNHTRNIHRLNGAKVLCSVCGVHVANIYNHMMRHTGEKPYQCTQCGKRFIGKPQLKQHLLVHSGLKPFVCSVCAKAFNNHYNLQVHERIHKGDKCHICTICNKGFLEKSYLKKHMNVHAKVL</sequence>
<comment type="caution">
    <text evidence="1">The sequence shown here is derived from an EMBL/GenBank/DDBJ whole genome shotgun (WGS) entry which is preliminary data.</text>
</comment>